<evidence type="ECO:0000313" key="4">
    <source>
        <dbReference type="Proteomes" id="UP000250235"/>
    </source>
</evidence>
<name>A0A2Z7DKK5_9LAMI</name>
<gene>
    <name evidence="3" type="ORF">F511_11234</name>
</gene>
<proteinExistence type="inferred from homology"/>
<dbReference type="InterPro" id="IPR050592">
    <property type="entry name" value="GDSL_lipolytic_enzyme"/>
</dbReference>
<reference evidence="3 4" key="1">
    <citation type="journal article" date="2015" name="Proc. Natl. Acad. Sci. U.S.A.">
        <title>The resurrection genome of Boea hygrometrica: A blueprint for survival of dehydration.</title>
        <authorList>
            <person name="Xiao L."/>
            <person name="Yang G."/>
            <person name="Zhang L."/>
            <person name="Yang X."/>
            <person name="Zhao S."/>
            <person name="Ji Z."/>
            <person name="Zhou Q."/>
            <person name="Hu M."/>
            <person name="Wang Y."/>
            <person name="Chen M."/>
            <person name="Xu Y."/>
            <person name="Jin H."/>
            <person name="Xiao X."/>
            <person name="Hu G."/>
            <person name="Bao F."/>
            <person name="Hu Y."/>
            <person name="Wan P."/>
            <person name="Li L."/>
            <person name="Deng X."/>
            <person name="Kuang T."/>
            <person name="Xiang C."/>
            <person name="Zhu J.K."/>
            <person name="Oliver M.J."/>
            <person name="He Y."/>
        </authorList>
    </citation>
    <scope>NUCLEOTIDE SEQUENCE [LARGE SCALE GENOMIC DNA]</scope>
    <source>
        <strain evidence="4">cv. XS01</strain>
    </source>
</reference>
<keyword evidence="4" id="KW-1185">Reference proteome</keyword>
<dbReference type="Gene3D" id="3.40.50.1110">
    <property type="entry name" value="SGNH hydrolase"/>
    <property type="match status" value="1"/>
</dbReference>
<organism evidence="3 4">
    <name type="scientific">Dorcoceras hygrometricum</name>
    <dbReference type="NCBI Taxonomy" id="472368"/>
    <lineage>
        <taxon>Eukaryota</taxon>
        <taxon>Viridiplantae</taxon>
        <taxon>Streptophyta</taxon>
        <taxon>Embryophyta</taxon>
        <taxon>Tracheophyta</taxon>
        <taxon>Spermatophyta</taxon>
        <taxon>Magnoliopsida</taxon>
        <taxon>eudicotyledons</taxon>
        <taxon>Gunneridae</taxon>
        <taxon>Pentapetalae</taxon>
        <taxon>asterids</taxon>
        <taxon>lamiids</taxon>
        <taxon>Lamiales</taxon>
        <taxon>Gesneriaceae</taxon>
        <taxon>Didymocarpoideae</taxon>
        <taxon>Trichosporeae</taxon>
        <taxon>Loxocarpinae</taxon>
        <taxon>Dorcoceras</taxon>
    </lineage>
</organism>
<evidence type="ECO:0000256" key="1">
    <source>
        <dbReference type="ARBA" id="ARBA00008668"/>
    </source>
</evidence>
<dbReference type="PANTHER" id="PTHR45642">
    <property type="entry name" value="GDSL ESTERASE/LIPASE EXL3"/>
    <property type="match status" value="1"/>
</dbReference>
<protein>
    <submittedName>
        <fullName evidence="3">GDSL esterase/lipase-like</fullName>
    </submittedName>
</protein>
<evidence type="ECO:0000256" key="2">
    <source>
        <dbReference type="SAM" id="SignalP"/>
    </source>
</evidence>
<dbReference type="Pfam" id="PF00657">
    <property type="entry name" value="Lipase_GDSL"/>
    <property type="match status" value="1"/>
</dbReference>
<dbReference type="InterPro" id="IPR001087">
    <property type="entry name" value="GDSL"/>
</dbReference>
<dbReference type="EMBL" id="KQ986342">
    <property type="protein sequence ID" value="KZV58739.1"/>
    <property type="molecule type" value="Genomic_DNA"/>
</dbReference>
<dbReference type="InterPro" id="IPR036514">
    <property type="entry name" value="SGNH_hydro_sf"/>
</dbReference>
<dbReference type="AlphaFoldDB" id="A0A2Z7DKK5"/>
<dbReference type="GO" id="GO:0016788">
    <property type="term" value="F:hydrolase activity, acting on ester bonds"/>
    <property type="evidence" value="ECO:0007669"/>
    <property type="project" value="InterPro"/>
</dbReference>
<dbReference type="Proteomes" id="UP000250235">
    <property type="component" value="Unassembled WGS sequence"/>
</dbReference>
<dbReference type="OrthoDB" id="1600564at2759"/>
<dbReference type="InterPro" id="IPR035669">
    <property type="entry name" value="SGNH_plant_lipase-like"/>
</dbReference>
<keyword evidence="2" id="KW-0732">Signal</keyword>
<evidence type="ECO:0000313" key="3">
    <source>
        <dbReference type="EMBL" id="KZV58739.1"/>
    </source>
</evidence>
<comment type="similarity">
    <text evidence="1">Belongs to the 'GDSL' lipolytic enzyme family.</text>
</comment>
<feature type="chain" id="PRO_5016366406" evidence="2">
    <location>
        <begin position="29"/>
        <end position="371"/>
    </location>
</feature>
<dbReference type="PANTHER" id="PTHR45642:SF107">
    <property type="entry name" value="SGNH HYDROLASE-TYPE ESTERASE SUPERFAMILY PROTEIN-RELATED"/>
    <property type="match status" value="1"/>
</dbReference>
<dbReference type="SUPFAM" id="SSF52266">
    <property type="entry name" value="SGNH hydrolase"/>
    <property type="match status" value="1"/>
</dbReference>
<sequence length="371" mass="40854">MLSLSGSSHCVAARLVLHYLLLVSVYEAETRSLKEQISPLKNTSISAIFVFGDSTVDSGNNNFLKTSFKCNFPPYGRRFPNHVATGRFTNGLLATDFVAHYLGIKDYVPPYLDSTLSLDELKTGVSFASAGSGIDPLTAQIDGVLTLQMQLDNFKAYKTRMESSIGKEGAKALISNALFLSSVGTNDFMVNYYGLPIRRLAYTTISAYQKFILHNVQLFIQGLVELGARKIAVVGLPPIGCVPVVITLNSGNALTQRGCIESLCSVARDYNRMLQATLADMQMSHGARVVYVDIYKPLDEIVRNPRQFGFEKVNVGCCGSGLLEVSFGCNLKSELCSDDSKYVFWDAIHPTEAAYYSIFQSIRPLIDNFLY</sequence>
<feature type="signal peptide" evidence="2">
    <location>
        <begin position="1"/>
        <end position="28"/>
    </location>
</feature>
<accession>A0A2Z7DKK5</accession>
<dbReference type="CDD" id="cd01837">
    <property type="entry name" value="SGNH_plant_lipase_like"/>
    <property type="match status" value="1"/>
</dbReference>